<accession>A0A5P9CLF9</accession>
<dbReference type="PANTHER" id="PTHR43765:SF2">
    <property type="entry name" value="2-DEHYDROPANTOATE 2-REDUCTASE"/>
    <property type="match status" value="1"/>
</dbReference>
<dbReference type="GO" id="GO:0008677">
    <property type="term" value="F:2-dehydropantoate 2-reductase activity"/>
    <property type="evidence" value="ECO:0007669"/>
    <property type="project" value="UniProtKB-EC"/>
</dbReference>
<comment type="pathway">
    <text evidence="1 10">Cofactor biosynthesis; (R)-pantothenate biosynthesis; (R)-pantoate from 3-methyl-2-oxobutanoate: step 2/2.</text>
</comment>
<evidence type="ECO:0000256" key="10">
    <source>
        <dbReference type="RuleBase" id="RU362068"/>
    </source>
</evidence>
<evidence type="ECO:0000256" key="5">
    <source>
        <dbReference type="ARBA" id="ARBA00022655"/>
    </source>
</evidence>
<dbReference type="InterPro" id="IPR036291">
    <property type="entry name" value="NAD(P)-bd_dom_sf"/>
</dbReference>
<gene>
    <name evidence="13" type="primary">panE</name>
    <name evidence="13" type="ORF">FIV01_11495</name>
</gene>
<dbReference type="InterPro" id="IPR008927">
    <property type="entry name" value="6-PGluconate_DH-like_C_sf"/>
</dbReference>
<dbReference type="InterPro" id="IPR050838">
    <property type="entry name" value="Ketopantoate_reductase"/>
</dbReference>
<feature type="domain" description="Ketopantoate reductase N-terminal" evidence="11">
    <location>
        <begin position="31"/>
        <end position="169"/>
    </location>
</feature>
<dbReference type="GO" id="GO:0050661">
    <property type="term" value="F:NADP binding"/>
    <property type="evidence" value="ECO:0007669"/>
    <property type="project" value="TreeGrafter"/>
</dbReference>
<organism evidence="13 14">
    <name type="scientific">Vibrio aquimaris</name>
    <dbReference type="NCBI Taxonomy" id="2587862"/>
    <lineage>
        <taxon>Bacteria</taxon>
        <taxon>Pseudomonadati</taxon>
        <taxon>Pseudomonadota</taxon>
        <taxon>Gammaproteobacteria</taxon>
        <taxon>Vibrionales</taxon>
        <taxon>Vibrionaceae</taxon>
        <taxon>Vibrio</taxon>
    </lineage>
</organism>
<dbReference type="RefSeq" id="WP_343040031.1">
    <property type="nucleotide sequence ID" value="NZ_CBCSDK010000001.1"/>
</dbReference>
<dbReference type="GO" id="GO:0005737">
    <property type="term" value="C:cytoplasm"/>
    <property type="evidence" value="ECO:0007669"/>
    <property type="project" value="TreeGrafter"/>
</dbReference>
<dbReference type="PANTHER" id="PTHR43765">
    <property type="entry name" value="2-DEHYDROPANTOATE 2-REDUCTASE-RELATED"/>
    <property type="match status" value="1"/>
</dbReference>
<sequence>MARLRAIFIGNTFISSYSLGKFAPIIIQMKIVILGPGAIGSLWACCLSRAGHSVSLWSQHQCDSIYLQQEHLPAIQFTSNNKDKLASADLLLVTLKAPNVMPAIKEIALNIAQQTIVVLMHNGMGTAEAINTLLPNNPLVIATTTHGAFRPKPSQVLHTGKGYTELGGYNDGGKRCDFLQPVFEHALPKTSWHCDIFTPIWHKLAINCIINPLTAIDQVKNGELSSAKYQEVITLLIDEINQVLKAEDIDVTHENLTTKVHQVIEATSDNYSSMHQDIFHKRPSEIDFITGYLLQRAKAHNISAPVNQTLFQKIKQIEQDHD</sequence>
<dbReference type="InterPro" id="IPR013328">
    <property type="entry name" value="6PGD_dom2"/>
</dbReference>
<feature type="domain" description="Ketopantoate reductase C-terminal" evidence="12">
    <location>
        <begin position="196"/>
        <end position="318"/>
    </location>
</feature>
<dbReference type="Pfam" id="PF08546">
    <property type="entry name" value="ApbA_C"/>
    <property type="match status" value="1"/>
</dbReference>
<dbReference type="Proteomes" id="UP000326936">
    <property type="component" value="Chromosome"/>
</dbReference>
<evidence type="ECO:0000256" key="7">
    <source>
        <dbReference type="ARBA" id="ARBA00023002"/>
    </source>
</evidence>
<proteinExistence type="inferred from homology"/>
<dbReference type="InterPro" id="IPR013752">
    <property type="entry name" value="KPA_reductase"/>
</dbReference>
<keyword evidence="7 10" id="KW-0560">Oxidoreductase</keyword>
<evidence type="ECO:0000256" key="6">
    <source>
        <dbReference type="ARBA" id="ARBA00022857"/>
    </source>
</evidence>
<dbReference type="KEGG" id="vaq:FIV01_11495"/>
<dbReference type="Gene3D" id="3.40.50.720">
    <property type="entry name" value="NAD(P)-binding Rossmann-like Domain"/>
    <property type="match status" value="1"/>
</dbReference>
<reference evidence="13 14" key="1">
    <citation type="submission" date="2019-10" db="EMBL/GenBank/DDBJ databases">
        <title>Complete genome sequence of Vibrio sp. strain THAF100, isolated from non-filtered water from the water column of tank 6 of a marine aquarium containing stony-coral fragments. Water maintained at 26 degree C.</title>
        <authorList>
            <person name="Ruckert C."/>
            <person name="Franco A."/>
            <person name="Kalinowski J."/>
            <person name="Glaeser S."/>
        </authorList>
    </citation>
    <scope>NUCLEOTIDE SEQUENCE [LARGE SCALE GENOMIC DNA]</scope>
    <source>
        <strain evidence="13 14">THAF100</strain>
    </source>
</reference>
<evidence type="ECO:0000256" key="1">
    <source>
        <dbReference type="ARBA" id="ARBA00004994"/>
    </source>
</evidence>
<evidence type="ECO:0000313" key="13">
    <source>
        <dbReference type="EMBL" id="QFT27056.1"/>
    </source>
</evidence>
<dbReference type="SUPFAM" id="SSF51735">
    <property type="entry name" value="NAD(P)-binding Rossmann-fold domains"/>
    <property type="match status" value="1"/>
</dbReference>
<keyword evidence="5 10" id="KW-0566">Pantothenate biosynthesis</keyword>
<dbReference type="InterPro" id="IPR003710">
    <property type="entry name" value="ApbA"/>
</dbReference>
<evidence type="ECO:0000259" key="11">
    <source>
        <dbReference type="Pfam" id="PF02558"/>
    </source>
</evidence>
<dbReference type="AlphaFoldDB" id="A0A5P9CLF9"/>
<evidence type="ECO:0000259" key="12">
    <source>
        <dbReference type="Pfam" id="PF08546"/>
    </source>
</evidence>
<keyword evidence="14" id="KW-1185">Reference proteome</keyword>
<keyword evidence="6 10" id="KW-0521">NADP</keyword>
<name>A0A5P9CLF9_9VIBR</name>
<dbReference type="NCBIfam" id="TIGR00745">
    <property type="entry name" value="apbA_panE"/>
    <property type="match status" value="1"/>
</dbReference>
<dbReference type="UniPathway" id="UPA00028">
    <property type="reaction ID" value="UER00004"/>
</dbReference>
<comment type="similarity">
    <text evidence="2 10">Belongs to the ketopantoate reductase family.</text>
</comment>
<dbReference type="EC" id="1.1.1.169" evidence="3 10"/>
<dbReference type="GO" id="GO:0015940">
    <property type="term" value="P:pantothenate biosynthetic process"/>
    <property type="evidence" value="ECO:0007669"/>
    <property type="project" value="UniProtKB-UniPathway"/>
</dbReference>
<evidence type="ECO:0000256" key="2">
    <source>
        <dbReference type="ARBA" id="ARBA00007870"/>
    </source>
</evidence>
<dbReference type="EMBL" id="CP045350">
    <property type="protein sequence ID" value="QFT27056.1"/>
    <property type="molecule type" value="Genomic_DNA"/>
</dbReference>
<dbReference type="Gene3D" id="1.10.1040.10">
    <property type="entry name" value="N-(1-d-carboxylethyl)-l-norvaline Dehydrogenase, domain 2"/>
    <property type="match status" value="1"/>
</dbReference>
<dbReference type="InterPro" id="IPR013332">
    <property type="entry name" value="KPR_N"/>
</dbReference>
<evidence type="ECO:0000256" key="9">
    <source>
        <dbReference type="ARBA" id="ARBA00048793"/>
    </source>
</evidence>
<dbReference type="NCBIfam" id="NF005087">
    <property type="entry name" value="PRK06522.1-1"/>
    <property type="match status" value="1"/>
</dbReference>
<comment type="catalytic activity">
    <reaction evidence="9 10">
        <text>(R)-pantoate + NADP(+) = 2-dehydropantoate + NADPH + H(+)</text>
        <dbReference type="Rhea" id="RHEA:16233"/>
        <dbReference type="ChEBI" id="CHEBI:11561"/>
        <dbReference type="ChEBI" id="CHEBI:15378"/>
        <dbReference type="ChEBI" id="CHEBI:15980"/>
        <dbReference type="ChEBI" id="CHEBI:57783"/>
        <dbReference type="ChEBI" id="CHEBI:58349"/>
        <dbReference type="EC" id="1.1.1.169"/>
    </reaction>
</comment>
<comment type="function">
    <text evidence="10">Catalyzes the NADPH-dependent reduction of ketopantoate into pantoic acid.</text>
</comment>
<evidence type="ECO:0000256" key="4">
    <source>
        <dbReference type="ARBA" id="ARBA00019465"/>
    </source>
</evidence>
<dbReference type="Pfam" id="PF02558">
    <property type="entry name" value="ApbA"/>
    <property type="match status" value="1"/>
</dbReference>
<evidence type="ECO:0000256" key="3">
    <source>
        <dbReference type="ARBA" id="ARBA00013014"/>
    </source>
</evidence>
<dbReference type="SUPFAM" id="SSF48179">
    <property type="entry name" value="6-phosphogluconate dehydrogenase C-terminal domain-like"/>
    <property type="match status" value="1"/>
</dbReference>
<evidence type="ECO:0000256" key="8">
    <source>
        <dbReference type="ARBA" id="ARBA00032024"/>
    </source>
</evidence>
<evidence type="ECO:0000313" key="14">
    <source>
        <dbReference type="Proteomes" id="UP000326936"/>
    </source>
</evidence>
<protein>
    <recommendedName>
        <fullName evidence="4 10">2-dehydropantoate 2-reductase</fullName>
        <ecNumber evidence="3 10">1.1.1.169</ecNumber>
    </recommendedName>
    <alternativeName>
        <fullName evidence="8 10">Ketopantoate reductase</fullName>
    </alternativeName>
</protein>